<feature type="transmembrane region" description="Helical" evidence="5">
    <location>
        <begin position="231"/>
        <end position="254"/>
    </location>
</feature>
<feature type="transmembrane region" description="Helical" evidence="5">
    <location>
        <begin position="138"/>
        <end position="157"/>
    </location>
</feature>
<dbReference type="InterPro" id="IPR038770">
    <property type="entry name" value="Na+/solute_symporter_sf"/>
</dbReference>
<dbReference type="RefSeq" id="WP_131307098.1">
    <property type="nucleotide sequence ID" value="NZ_SJJR01000019.1"/>
</dbReference>
<keyword evidence="4 5" id="KW-0472">Membrane</keyword>
<protein>
    <submittedName>
        <fullName evidence="6">Bile acid:sodium symporter family protein</fullName>
    </submittedName>
</protein>
<name>A0A4R0GBJ5_9ACTN</name>
<reference evidence="6 7" key="1">
    <citation type="submission" date="2019-02" db="EMBL/GenBank/DDBJ databases">
        <title>Jishengella sp. nov., isolated from a root of Zingiber montanum.</title>
        <authorList>
            <person name="Kuncharoen N."/>
            <person name="Kudo T."/>
            <person name="Masahiro Y."/>
            <person name="Ohkuma M."/>
            <person name="Tanasupawat S."/>
        </authorList>
    </citation>
    <scope>NUCLEOTIDE SEQUENCE [LARGE SCALE GENOMIC DNA]</scope>
    <source>
        <strain evidence="6 7">PLAI 1-1</strain>
    </source>
</reference>
<dbReference type="GO" id="GO:0016020">
    <property type="term" value="C:membrane"/>
    <property type="evidence" value="ECO:0007669"/>
    <property type="project" value="UniProtKB-SubCell"/>
</dbReference>
<dbReference type="Gene3D" id="1.20.1530.20">
    <property type="match status" value="1"/>
</dbReference>
<proteinExistence type="predicted"/>
<feature type="transmembrane region" description="Helical" evidence="5">
    <location>
        <begin position="169"/>
        <end position="187"/>
    </location>
</feature>
<dbReference type="Pfam" id="PF01758">
    <property type="entry name" value="SBF"/>
    <property type="match status" value="1"/>
</dbReference>
<keyword evidence="3 5" id="KW-1133">Transmembrane helix</keyword>
<evidence type="ECO:0000256" key="3">
    <source>
        <dbReference type="ARBA" id="ARBA00022989"/>
    </source>
</evidence>
<dbReference type="OrthoDB" id="9806785at2"/>
<dbReference type="PANTHER" id="PTHR10361:SF24">
    <property type="entry name" value="P3 PROTEIN"/>
    <property type="match status" value="1"/>
</dbReference>
<dbReference type="PANTHER" id="PTHR10361">
    <property type="entry name" value="SODIUM-BILE ACID COTRANSPORTER"/>
    <property type="match status" value="1"/>
</dbReference>
<sequence>MDSALTLIGLPIALGIIMLGLGLGLTVADFRRVAQHPKAAVIALACQVLLLPALCFALVLAFGLPPELAVGMMLLAASPGGTTANLYSHLFGGHVALNITLTAINSVLAVFTLPIVVNLSAAYFLGDARSIGLQFDKVLQVFAIVLVPVVLGMMIRARTPRVAASLNRPVRILSVVVLVAVIAGAVVGERANLADYFVSVGLAVLAFNLLSLAIGYGVPRLAGIERSAAKAAGFEIGIHNSTLAITIALSPALLNSSQMAIPAAVYGVVMFFTAAAFGYLVNRVGARSANSPSGAATS</sequence>
<keyword evidence="7" id="KW-1185">Reference proteome</keyword>
<feature type="transmembrane region" description="Helical" evidence="5">
    <location>
        <begin position="68"/>
        <end position="87"/>
    </location>
</feature>
<evidence type="ECO:0000256" key="1">
    <source>
        <dbReference type="ARBA" id="ARBA00004141"/>
    </source>
</evidence>
<dbReference type="InterPro" id="IPR002657">
    <property type="entry name" value="BilAc:Na_symport/Acr3"/>
</dbReference>
<accession>A0A4R0GBJ5</accession>
<evidence type="ECO:0000256" key="2">
    <source>
        <dbReference type="ARBA" id="ARBA00022692"/>
    </source>
</evidence>
<evidence type="ECO:0000313" key="6">
    <source>
        <dbReference type="EMBL" id="TCB93403.1"/>
    </source>
</evidence>
<keyword evidence="2 5" id="KW-0812">Transmembrane</keyword>
<organism evidence="6 7">
    <name type="scientific">Micromonospora zingiberis</name>
    <dbReference type="NCBI Taxonomy" id="2053011"/>
    <lineage>
        <taxon>Bacteria</taxon>
        <taxon>Bacillati</taxon>
        <taxon>Actinomycetota</taxon>
        <taxon>Actinomycetes</taxon>
        <taxon>Micromonosporales</taxon>
        <taxon>Micromonosporaceae</taxon>
        <taxon>Micromonospora</taxon>
    </lineage>
</organism>
<gene>
    <name evidence="6" type="ORF">E0H26_22955</name>
</gene>
<evidence type="ECO:0000256" key="5">
    <source>
        <dbReference type="SAM" id="Phobius"/>
    </source>
</evidence>
<evidence type="ECO:0000313" key="7">
    <source>
        <dbReference type="Proteomes" id="UP000292274"/>
    </source>
</evidence>
<comment type="caution">
    <text evidence="6">The sequence shown here is derived from an EMBL/GenBank/DDBJ whole genome shotgun (WGS) entry which is preliminary data.</text>
</comment>
<dbReference type="AlphaFoldDB" id="A0A4R0GBJ5"/>
<evidence type="ECO:0000256" key="4">
    <source>
        <dbReference type="ARBA" id="ARBA00023136"/>
    </source>
</evidence>
<feature type="transmembrane region" description="Helical" evidence="5">
    <location>
        <begin position="40"/>
        <end position="62"/>
    </location>
</feature>
<dbReference type="Proteomes" id="UP000292274">
    <property type="component" value="Unassembled WGS sequence"/>
</dbReference>
<dbReference type="EMBL" id="SJJR01000019">
    <property type="protein sequence ID" value="TCB93403.1"/>
    <property type="molecule type" value="Genomic_DNA"/>
</dbReference>
<feature type="transmembrane region" description="Helical" evidence="5">
    <location>
        <begin position="6"/>
        <end position="28"/>
    </location>
</feature>
<feature type="transmembrane region" description="Helical" evidence="5">
    <location>
        <begin position="99"/>
        <end position="126"/>
    </location>
</feature>
<dbReference type="InterPro" id="IPR004710">
    <property type="entry name" value="Bilac:Na_transpt"/>
</dbReference>
<feature type="transmembrane region" description="Helical" evidence="5">
    <location>
        <begin position="260"/>
        <end position="281"/>
    </location>
</feature>
<feature type="transmembrane region" description="Helical" evidence="5">
    <location>
        <begin position="193"/>
        <end position="219"/>
    </location>
</feature>
<comment type="subcellular location">
    <subcellularLocation>
        <location evidence="1">Membrane</location>
        <topology evidence="1">Multi-pass membrane protein</topology>
    </subcellularLocation>
</comment>